<gene>
    <name evidence="11" type="ORF">Pmar_PMAR012910</name>
</gene>
<keyword evidence="4" id="KW-0805">Transcription regulation</keyword>
<dbReference type="OrthoDB" id="330772at2759"/>
<evidence type="ECO:0000313" key="12">
    <source>
        <dbReference type="Proteomes" id="UP000007800"/>
    </source>
</evidence>
<evidence type="ECO:0000256" key="9">
    <source>
        <dbReference type="SAM" id="MobiDB-lite"/>
    </source>
</evidence>
<keyword evidence="8" id="KW-0175">Coiled coil</keyword>
<dbReference type="Pfam" id="PF04696">
    <property type="entry name" value="Pinin_SDK_memA"/>
    <property type="match status" value="1"/>
</dbReference>
<sequence length="161" mass="18723">MCIDAKSLNRVVVIRESMKRNRRMFGNLLGHLGSARQRLENDRKRDAIQRQEECAQRVEAKLARQRNNLREIRRLEWEERRKQDRERLIEQKIALIPYSFAEFAEPTSAVLAGGSKEEKGKELEMGAVEETQERAREQVDEDDRKESGGGSEKSLLADTRI</sequence>
<dbReference type="InParanoid" id="C5LWI4"/>
<keyword evidence="3" id="KW-0507">mRNA processing</keyword>
<evidence type="ECO:0000256" key="4">
    <source>
        <dbReference type="ARBA" id="ARBA00023015"/>
    </source>
</evidence>
<accession>C5LWI4</accession>
<dbReference type="InterPro" id="IPR006786">
    <property type="entry name" value="Pinin_SDK_MemA"/>
</dbReference>
<evidence type="ECO:0000256" key="8">
    <source>
        <dbReference type="SAM" id="Coils"/>
    </source>
</evidence>
<comment type="similarity">
    <text evidence="2">Belongs to the pinin family.</text>
</comment>
<evidence type="ECO:0000256" key="2">
    <source>
        <dbReference type="ARBA" id="ARBA00010386"/>
    </source>
</evidence>
<feature type="coiled-coil region" evidence="8">
    <location>
        <begin position="41"/>
        <end position="75"/>
    </location>
</feature>
<dbReference type="InterPro" id="IPR039853">
    <property type="entry name" value="Pinin"/>
</dbReference>
<proteinExistence type="inferred from homology"/>
<evidence type="ECO:0000259" key="10">
    <source>
        <dbReference type="Pfam" id="PF04696"/>
    </source>
</evidence>
<dbReference type="PANTHER" id="PTHR12707:SF0">
    <property type="entry name" value="PININ"/>
    <property type="match status" value="1"/>
</dbReference>
<evidence type="ECO:0000256" key="7">
    <source>
        <dbReference type="ARBA" id="ARBA00023242"/>
    </source>
</evidence>
<feature type="region of interest" description="Disordered" evidence="9">
    <location>
        <begin position="111"/>
        <end position="161"/>
    </location>
</feature>
<dbReference type="EMBL" id="GG686192">
    <property type="protein sequence ID" value="EEQ98897.1"/>
    <property type="molecule type" value="Genomic_DNA"/>
</dbReference>
<dbReference type="RefSeq" id="XP_002766180.1">
    <property type="nucleotide sequence ID" value="XM_002766134.1"/>
</dbReference>
<evidence type="ECO:0000313" key="11">
    <source>
        <dbReference type="EMBL" id="EEQ98897.1"/>
    </source>
</evidence>
<evidence type="ECO:0000256" key="1">
    <source>
        <dbReference type="ARBA" id="ARBA00004123"/>
    </source>
</evidence>
<feature type="compositionally biased region" description="Basic and acidic residues" evidence="9">
    <location>
        <begin position="115"/>
        <end position="124"/>
    </location>
</feature>
<dbReference type="GO" id="GO:0008380">
    <property type="term" value="P:RNA splicing"/>
    <property type="evidence" value="ECO:0007669"/>
    <property type="project" value="UniProtKB-KW"/>
</dbReference>
<feature type="compositionally biased region" description="Basic and acidic residues" evidence="9">
    <location>
        <begin position="131"/>
        <end position="147"/>
    </location>
</feature>
<feature type="domain" description="Pinin/SDK/MemA protein" evidence="10">
    <location>
        <begin position="16"/>
        <end position="94"/>
    </location>
</feature>
<evidence type="ECO:0000256" key="5">
    <source>
        <dbReference type="ARBA" id="ARBA00023163"/>
    </source>
</evidence>
<keyword evidence="6" id="KW-0508">mRNA splicing</keyword>
<dbReference type="AlphaFoldDB" id="C5LWI4"/>
<dbReference type="PANTHER" id="PTHR12707">
    <property type="entry name" value="PINN"/>
    <property type="match status" value="1"/>
</dbReference>
<evidence type="ECO:0000256" key="6">
    <source>
        <dbReference type="ARBA" id="ARBA00023187"/>
    </source>
</evidence>
<dbReference type="GO" id="GO:0006397">
    <property type="term" value="P:mRNA processing"/>
    <property type="evidence" value="ECO:0007669"/>
    <property type="project" value="UniProtKB-KW"/>
</dbReference>
<dbReference type="GO" id="GO:0071013">
    <property type="term" value="C:catalytic step 2 spliceosome"/>
    <property type="evidence" value="ECO:0007669"/>
    <property type="project" value="TreeGrafter"/>
</dbReference>
<organism evidence="12">
    <name type="scientific">Perkinsus marinus (strain ATCC 50983 / TXsc)</name>
    <dbReference type="NCBI Taxonomy" id="423536"/>
    <lineage>
        <taxon>Eukaryota</taxon>
        <taxon>Sar</taxon>
        <taxon>Alveolata</taxon>
        <taxon>Perkinsozoa</taxon>
        <taxon>Perkinsea</taxon>
        <taxon>Perkinsida</taxon>
        <taxon>Perkinsidae</taxon>
        <taxon>Perkinsus</taxon>
    </lineage>
</organism>
<evidence type="ECO:0000256" key="3">
    <source>
        <dbReference type="ARBA" id="ARBA00022664"/>
    </source>
</evidence>
<name>C5LWI4_PERM5</name>
<reference evidence="11 12" key="1">
    <citation type="submission" date="2008-07" db="EMBL/GenBank/DDBJ databases">
        <authorList>
            <person name="El-Sayed N."/>
            <person name="Caler E."/>
            <person name="Inman J."/>
            <person name="Amedeo P."/>
            <person name="Hass B."/>
            <person name="Wortman J."/>
        </authorList>
    </citation>
    <scope>NUCLEOTIDE SEQUENCE [LARGE SCALE GENOMIC DNA]</scope>
    <source>
        <strain evidence="12">ATCC 50983 / TXsc</strain>
    </source>
</reference>
<protein>
    <recommendedName>
        <fullName evidence="10">Pinin/SDK/MemA protein domain-containing protein</fullName>
    </recommendedName>
</protein>
<keyword evidence="7" id="KW-0539">Nucleus</keyword>
<comment type="subcellular location">
    <subcellularLocation>
        <location evidence="1">Nucleus</location>
    </subcellularLocation>
</comment>
<dbReference type="Proteomes" id="UP000007800">
    <property type="component" value="Unassembled WGS sequence"/>
</dbReference>
<keyword evidence="12" id="KW-1185">Reference proteome</keyword>
<keyword evidence="5" id="KW-0804">Transcription</keyword>
<dbReference type="GeneID" id="9063107"/>